<comment type="caution">
    <text evidence="1">The sequence shown here is derived from an EMBL/GenBank/DDBJ whole genome shotgun (WGS) entry which is preliminary data.</text>
</comment>
<name>A0A7J6DC41_9TELE</name>
<dbReference type="Proteomes" id="UP000579812">
    <property type="component" value="Unassembled WGS sequence"/>
</dbReference>
<accession>A0A7J6DC41</accession>
<dbReference type="EMBL" id="JAAMOB010000003">
    <property type="protein sequence ID" value="KAF4116424.1"/>
    <property type="molecule type" value="Genomic_DNA"/>
</dbReference>
<sequence>MSYDTETKNAEWVYEILNESTLENTWKEHMSFGRNELENTDYQQGHLAAAANHRTLAGSPPWLFSARSPVPSRSPLPILLCSRSAPSLDFSGRCLRTFRRRSALLALVKPD</sequence>
<reference evidence="1 2" key="1">
    <citation type="submission" date="2020-04" db="EMBL/GenBank/DDBJ databases">
        <title>Chromosome-level genome assembly of a cyprinid fish Onychostoma macrolepis by integration of Nanopore Sequencing, Bionano and Hi-C technology.</title>
        <authorList>
            <person name="Wang D."/>
        </authorList>
    </citation>
    <scope>NUCLEOTIDE SEQUENCE [LARGE SCALE GENOMIC DNA]</scope>
    <source>
        <strain evidence="1">SWU-2019</strain>
        <tissue evidence="1">Muscle</tissue>
    </source>
</reference>
<proteinExistence type="predicted"/>
<organism evidence="1 2">
    <name type="scientific">Onychostoma macrolepis</name>
    <dbReference type="NCBI Taxonomy" id="369639"/>
    <lineage>
        <taxon>Eukaryota</taxon>
        <taxon>Metazoa</taxon>
        <taxon>Chordata</taxon>
        <taxon>Craniata</taxon>
        <taxon>Vertebrata</taxon>
        <taxon>Euteleostomi</taxon>
        <taxon>Actinopterygii</taxon>
        <taxon>Neopterygii</taxon>
        <taxon>Teleostei</taxon>
        <taxon>Ostariophysi</taxon>
        <taxon>Cypriniformes</taxon>
        <taxon>Cyprinidae</taxon>
        <taxon>Acrossocheilinae</taxon>
        <taxon>Onychostoma</taxon>
    </lineage>
</organism>
<evidence type="ECO:0000313" key="1">
    <source>
        <dbReference type="EMBL" id="KAF4116424.1"/>
    </source>
</evidence>
<keyword evidence="2" id="KW-1185">Reference proteome</keyword>
<protein>
    <submittedName>
        <fullName evidence="1">Uncharacterized protein</fullName>
    </submittedName>
</protein>
<dbReference type="AlphaFoldDB" id="A0A7J6DC41"/>
<gene>
    <name evidence="1" type="ORF">G5714_003913</name>
</gene>
<evidence type="ECO:0000313" key="2">
    <source>
        <dbReference type="Proteomes" id="UP000579812"/>
    </source>
</evidence>